<proteinExistence type="inferred from homology"/>
<dbReference type="PANTHER" id="PTHR34068">
    <property type="entry name" value="UPF0145 PROTEIN YBJQ"/>
    <property type="match status" value="1"/>
</dbReference>
<evidence type="ECO:0000313" key="3">
    <source>
        <dbReference type="Proteomes" id="UP000295293"/>
    </source>
</evidence>
<comment type="caution">
    <text evidence="2">The sequence shown here is derived from an EMBL/GenBank/DDBJ whole genome shotgun (WGS) entry which is preliminary data.</text>
</comment>
<keyword evidence="3" id="KW-1185">Reference proteome</keyword>
<dbReference type="InterPro" id="IPR035439">
    <property type="entry name" value="UPF0145_dom_sf"/>
</dbReference>
<dbReference type="EMBL" id="SNZH01000006">
    <property type="protein sequence ID" value="TDR44062.1"/>
    <property type="molecule type" value="Genomic_DNA"/>
</dbReference>
<organism evidence="2 3">
    <name type="scientific">Tahibacter aquaticus</name>
    <dbReference type="NCBI Taxonomy" id="520092"/>
    <lineage>
        <taxon>Bacteria</taxon>
        <taxon>Pseudomonadati</taxon>
        <taxon>Pseudomonadota</taxon>
        <taxon>Gammaproteobacteria</taxon>
        <taxon>Lysobacterales</taxon>
        <taxon>Rhodanobacteraceae</taxon>
        <taxon>Tahibacter</taxon>
    </lineage>
</organism>
<comment type="similarity">
    <text evidence="1">Belongs to the UPF0145 family.</text>
</comment>
<dbReference type="PANTHER" id="PTHR34068:SF2">
    <property type="entry name" value="UPF0145 PROTEIN SCO3412"/>
    <property type="match status" value="1"/>
</dbReference>
<dbReference type="OrthoDB" id="530049at2"/>
<gene>
    <name evidence="2" type="ORF">DFR29_106209</name>
</gene>
<evidence type="ECO:0000256" key="1">
    <source>
        <dbReference type="ARBA" id="ARBA00010751"/>
    </source>
</evidence>
<name>A0A4R6YYK5_9GAMM</name>
<dbReference type="InterPro" id="IPR002765">
    <property type="entry name" value="UPF0145_YbjQ-like"/>
</dbReference>
<dbReference type="AlphaFoldDB" id="A0A4R6YYK5"/>
<dbReference type="SUPFAM" id="SSF117782">
    <property type="entry name" value="YbjQ-like"/>
    <property type="match status" value="1"/>
</dbReference>
<protein>
    <submittedName>
        <fullName evidence="2">Uncharacterized protein YbjQ (UPF0145 family)</fullName>
    </submittedName>
</protein>
<dbReference type="RefSeq" id="WP_133818801.1">
    <property type="nucleotide sequence ID" value="NZ_SNZH01000006.1"/>
</dbReference>
<dbReference type="Proteomes" id="UP000295293">
    <property type="component" value="Unassembled WGS sequence"/>
</dbReference>
<accession>A0A4R6YYK5</accession>
<reference evidence="2 3" key="1">
    <citation type="submission" date="2019-03" db="EMBL/GenBank/DDBJ databases">
        <title>Genomic Encyclopedia of Type Strains, Phase IV (KMG-IV): sequencing the most valuable type-strain genomes for metagenomic binning, comparative biology and taxonomic classification.</title>
        <authorList>
            <person name="Goeker M."/>
        </authorList>
    </citation>
    <scope>NUCLEOTIDE SEQUENCE [LARGE SCALE GENOMIC DNA]</scope>
    <source>
        <strain evidence="2 3">DSM 21667</strain>
    </source>
</reference>
<evidence type="ECO:0000313" key="2">
    <source>
        <dbReference type="EMBL" id="TDR44062.1"/>
    </source>
</evidence>
<sequence>MELIINLSIFLVLLGVGLFAGRAAEQRHFRELKQRELLLRGILVFSEKRPPQDRPFERSALVMGSVVIAEDYFKGTVAGLKSLFGGNLTTYESLLDRGRREAIVRMKQQARQLGASMVFNVKLETASLGSDGSGKSGIFSAEFIAYGTALIPPRAAVKLPDALTVAA</sequence>
<dbReference type="Gene3D" id="3.30.110.70">
    <property type="entry name" value="Hypothetical protein apc22750. Chain B"/>
    <property type="match status" value="1"/>
</dbReference>
<dbReference type="Pfam" id="PF01906">
    <property type="entry name" value="YbjQ_1"/>
    <property type="match status" value="1"/>
</dbReference>